<keyword evidence="2" id="KW-1185">Reference proteome</keyword>
<keyword evidence="1" id="KW-1133">Transmembrane helix</keyword>
<dbReference type="PANTHER" id="PTHR23021:SF11">
    <property type="entry name" value="SERPENTINE RECEPTOR, CLASS T"/>
    <property type="match status" value="1"/>
</dbReference>
<accession>A0A914EM69</accession>
<evidence type="ECO:0000313" key="3">
    <source>
        <dbReference type="WBParaSite" id="ACRNAN_scaffold9493.g11402.t1"/>
    </source>
</evidence>
<feature type="transmembrane region" description="Helical" evidence="1">
    <location>
        <begin position="29"/>
        <end position="52"/>
    </location>
</feature>
<keyword evidence="1" id="KW-0472">Membrane</keyword>
<organism evidence="2 3">
    <name type="scientific">Acrobeloides nanus</name>
    <dbReference type="NCBI Taxonomy" id="290746"/>
    <lineage>
        <taxon>Eukaryota</taxon>
        <taxon>Metazoa</taxon>
        <taxon>Ecdysozoa</taxon>
        <taxon>Nematoda</taxon>
        <taxon>Chromadorea</taxon>
        <taxon>Rhabditida</taxon>
        <taxon>Tylenchina</taxon>
        <taxon>Cephalobomorpha</taxon>
        <taxon>Cephaloboidea</taxon>
        <taxon>Cephalobidae</taxon>
        <taxon>Acrobeloides</taxon>
    </lineage>
</organism>
<evidence type="ECO:0000256" key="1">
    <source>
        <dbReference type="SAM" id="Phobius"/>
    </source>
</evidence>
<feature type="transmembrane region" description="Helical" evidence="1">
    <location>
        <begin position="103"/>
        <end position="119"/>
    </location>
</feature>
<keyword evidence="1" id="KW-0812">Transmembrane</keyword>
<dbReference type="WBParaSite" id="ACRNAN_scaffold9493.g11402.t1">
    <property type="protein sequence ID" value="ACRNAN_scaffold9493.g11402.t1"/>
    <property type="gene ID" value="ACRNAN_scaffold9493.g11402"/>
</dbReference>
<sequence>MNFDPWYGEKNLEGNPEYHDAQLLHINSFFTVPILAGCYAILCIVTTVNAFIFKHSIMTNLQRVMLYQSMCICVEIFITATVYVGNATGILAIPEMLAPVEHATWILVHADTPIVYLIFNRSLRKAAFEWTNNHLLKRNRNRIHNFITTHMM</sequence>
<dbReference type="Pfam" id="PF10321">
    <property type="entry name" value="7TM_GPCR_Srt"/>
    <property type="match status" value="1"/>
</dbReference>
<dbReference type="InterPro" id="IPR019425">
    <property type="entry name" value="7TM_GPCR_serpentine_rcpt_Srt"/>
</dbReference>
<dbReference type="Proteomes" id="UP000887540">
    <property type="component" value="Unplaced"/>
</dbReference>
<proteinExistence type="predicted"/>
<reference evidence="3" key="1">
    <citation type="submission" date="2022-11" db="UniProtKB">
        <authorList>
            <consortium name="WormBaseParasite"/>
        </authorList>
    </citation>
    <scope>IDENTIFICATION</scope>
</reference>
<name>A0A914EM69_9BILA</name>
<protein>
    <submittedName>
        <fullName evidence="3">Uncharacterized protein</fullName>
    </submittedName>
</protein>
<dbReference type="AlphaFoldDB" id="A0A914EM69"/>
<feature type="transmembrane region" description="Helical" evidence="1">
    <location>
        <begin position="64"/>
        <end position="83"/>
    </location>
</feature>
<evidence type="ECO:0000313" key="2">
    <source>
        <dbReference type="Proteomes" id="UP000887540"/>
    </source>
</evidence>
<dbReference type="PANTHER" id="PTHR23021">
    <property type="entry name" value="SERPENTINE RECEPTOR, CLASS T"/>
    <property type="match status" value="1"/>
</dbReference>